<evidence type="ECO:0000313" key="1">
    <source>
        <dbReference type="EMBL" id="TYL99421.1"/>
    </source>
</evidence>
<dbReference type="AlphaFoldDB" id="A0A5D3KMQ9"/>
<accession>A0A5D3KMQ9</accession>
<proteinExistence type="predicted"/>
<comment type="caution">
    <text evidence="1">The sequence shown here is derived from an EMBL/GenBank/DDBJ whole genome shotgun (WGS) entry which is preliminary data.</text>
</comment>
<evidence type="ECO:0000313" key="2">
    <source>
        <dbReference type="Proteomes" id="UP000324758"/>
    </source>
</evidence>
<dbReference type="OrthoDB" id="8254342at2"/>
<protein>
    <submittedName>
        <fullName evidence="1">Uncharacterized protein</fullName>
    </submittedName>
</protein>
<organism evidence="1 2">
    <name type="scientific">Bradyrhizobium rifense</name>
    <dbReference type="NCBI Taxonomy" id="515499"/>
    <lineage>
        <taxon>Bacteria</taxon>
        <taxon>Pseudomonadati</taxon>
        <taxon>Pseudomonadota</taxon>
        <taxon>Alphaproteobacteria</taxon>
        <taxon>Hyphomicrobiales</taxon>
        <taxon>Nitrobacteraceae</taxon>
        <taxon>Bradyrhizobium</taxon>
    </lineage>
</organism>
<dbReference type="EMBL" id="VSSS01000007">
    <property type="protein sequence ID" value="TYL99421.1"/>
    <property type="molecule type" value="Genomic_DNA"/>
</dbReference>
<reference evidence="1 2" key="1">
    <citation type="submission" date="2019-08" db="EMBL/GenBank/DDBJ databases">
        <title>Bradyrhizobium hipponensis sp. nov., a rhizobium isolated from a Lupinus angustifolius root nodule in Tunisia.</title>
        <authorList>
            <person name="Off K."/>
            <person name="Rejili M."/>
            <person name="Mars M."/>
            <person name="Brachmann A."/>
            <person name="Marin M."/>
        </authorList>
    </citation>
    <scope>NUCLEOTIDE SEQUENCE [LARGE SCALE GENOMIC DNA]</scope>
    <source>
        <strain evidence="1 2">CTAW71</strain>
    </source>
</reference>
<dbReference type="RefSeq" id="WP_148770625.1">
    <property type="nucleotide sequence ID" value="NZ_VSSS01000007.1"/>
</dbReference>
<name>A0A5D3KMQ9_9BRAD</name>
<sequence>MLDFDELRELAADVRVFVDVAEDKAEALRAVIGAYDVVLAIFPSGDGMGLHVIKGKEILDKIAKSRTYAAYSHTAIAVPDLEHAEVLKLLTTAAPVVQRIAA</sequence>
<gene>
    <name evidence="1" type="ORF">FXB40_02400</name>
</gene>
<keyword evidence="2" id="KW-1185">Reference proteome</keyword>
<dbReference type="Proteomes" id="UP000324758">
    <property type="component" value="Unassembled WGS sequence"/>
</dbReference>